<reference evidence="2 3" key="1">
    <citation type="submission" date="2020-12" db="EMBL/GenBank/DDBJ databases">
        <title>Revised draft genomes of Rhodomicrobium vannielii ATCC 17100 and Rhodomicrobium udaipurense JA643.</title>
        <authorList>
            <person name="Conners E.M."/>
            <person name="Davenport E.J."/>
            <person name="Bose A."/>
        </authorList>
    </citation>
    <scope>NUCLEOTIDE SEQUENCE [LARGE SCALE GENOMIC DNA]</scope>
    <source>
        <strain evidence="2 3">JA643</strain>
    </source>
</reference>
<evidence type="ECO:0000313" key="2">
    <source>
        <dbReference type="EMBL" id="MBJ7543424.1"/>
    </source>
</evidence>
<keyword evidence="3" id="KW-1185">Reference proteome</keyword>
<dbReference type="Gene3D" id="1.10.30.50">
    <property type="match status" value="1"/>
</dbReference>
<evidence type="ECO:0000259" key="1">
    <source>
        <dbReference type="SMART" id="SM00507"/>
    </source>
</evidence>
<dbReference type="Pfam" id="PF01844">
    <property type="entry name" value="HNH"/>
    <property type="match status" value="1"/>
</dbReference>
<comment type="caution">
    <text evidence="2">The sequence shown here is derived from an EMBL/GenBank/DDBJ whole genome shotgun (WGS) entry which is preliminary data.</text>
</comment>
<proteinExistence type="predicted"/>
<name>A0A8I1GEE4_9HYPH</name>
<protein>
    <submittedName>
        <fullName evidence="2">HNH endonuclease</fullName>
    </submittedName>
</protein>
<gene>
    <name evidence="2" type="ORF">JDN41_07625</name>
</gene>
<dbReference type="Proteomes" id="UP000623250">
    <property type="component" value="Unassembled WGS sequence"/>
</dbReference>
<keyword evidence="2" id="KW-0540">Nuclease</keyword>
<dbReference type="InterPro" id="IPR002711">
    <property type="entry name" value="HNH"/>
</dbReference>
<dbReference type="GO" id="GO:0008270">
    <property type="term" value="F:zinc ion binding"/>
    <property type="evidence" value="ECO:0007669"/>
    <property type="project" value="InterPro"/>
</dbReference>
<sequence length="94" mass="10887">MIGNRPSTLSIVDENYRIYPPDWKDAAIRILYLLECDGVRCACCKILHSGRRQLRHLQCDHIIPWSKGGKTTWQNLQLLCPRCNQLKSDKPHSV</sequence>
<keyword evidence="2" id="KW-0255">Endonuclease</keyword>
<dbReference type="RefSeq" id="WP_199502365.1">
    <property type="nucleotide sequence ID" value="NZ_JAEMUK010000014.1"/>
</dbReference>
<accession>A0A8I1GEE4</accession>
<feature type="domain" description="HNH nuclease" evidence="1">
    <location>
        <begin position="30"/>
        <end position="85"/>
    </location>
</feature>
<dbReference type="InterPro" id="IPR003615">
    <property type="entry name" value="HNH_nuc"/>
</dbReference>
<dbReference type="GO" id="GO:0004519">
    <property type="term" value="F:endonuclease activity"/>
    <property type="evidence" value="ECO:0007669"/>
    <property type="project" value="UniProtKB-KW"/>
</dbReference>
<dbReference type="EMBL" id="JAEMUK010000014">
    <property type="protein sequence ID" value="MBJ7543424.1"/>
    <property type="molecule type" value="Genomic_DNA"/>
</dbReference>
<dbReference type="AlphaFoldDB" id="A0A8I1GEE4"/>
<dbReference type="GO" id="GO:0003676">
    <property type="term" value="F:nucleic acid binding"/>
    <property type="evidence" value="ECO:0007669"/>
    <property type="project" value="InterPro"/>
</dbReference>
<dbReference type="CDD" id="cd00085">
    <property type="entry name" value="HNHc"/>
    <property type="match status" value="1"/>
</dbReference>
<organism evidence="2 3">
    <name type="scientific">Rhodomicrobium udaipurense</name>
    <dbReference type="NCBI Taxonomy" id="1202716"/>
    <lineage>
        <taxon>Bacteria</taxon>
        <taxon>Pseudomonadati</taxon>
        <taxon>Pseudomonadota</taxon>
        <taxon>Alphaproteobacteria</taxon>
        <taxon>Hyphomicrobiales</taxon>
        <taxon>Hyphomicrobiaceae</taxon>
        <taxon>Rhodomicrobium</taxon>
    </lineage>
</organism>
<dbReference type="SMART" id="SM00507">
    <property type="entry name" value="HNHc"/>
    <property type="match status" value="1"/>
</dbReference>
<keyword evidence="2" id="KW-0378">Hydrolase</keyword>
<evidence type="ECO:0000313" key="3">
    <source>
        <dbReference type="Proteomes" id="UP000623250"/>
    </source>
</evidence>